<evidence type="ECO:0000256" key="4">
    <source>
        <dbReference type="ARBA" id="ARBA00022989"/>
    </source>
</evidence>
<dbReference type="SUPFAM" id="SSF103473">
    <property type="entry name" value="MFS general substrate transporter"/>
    <property type="match status" value="1"/>
</dbReference>
<dbReference type="OrthoDB" id="3639251at2759"/>
<dbReference type="InterPro" id="IPR036259">
    <property type="entry name" value="MFS_trans_sf"/>
</dbReference>
<evidence type="ECO:0000256" key="6">
    <source>
        <dbReference type="ARBA" id="ARBA00037968"/>
    </source>
</evidence>
<evidence type="ECO:0000256" key="2">
    <source>
        <dbReference type="ARBA" id="ARBA00022448"/>
    </source>
</evidence>
<dbReference type="AlphaFoldDB" id="A0A9W6YKS7"/>
<feature type="transmembrane region" description="Helical" evidence="7">
    <location>
        <begin position="382"/>
        <end position="399"/>
    </location>
</feature>
<dbReference type="InterPro" id="IPR011701">
    <property type="entry name" value="MFS"/>
</dbReference>
<evidence type="ECO:0000313" key="8">
    <source>
        <dbReference type="EMBL" id="GMG19125.1"/>
    </source>
</evidence>
<evidence type="ECO:0000313" key="9">
    <source>
        <dbReference type="Proteomes" id="UP001165063"/>
    </source>
</evidence>
<dbReference type="PANTHER" id="PTHR43791">
    <property type="entry name" value="PERMEASE-RELATED"/>
    <property type="match status" value="1"/>
</dbReference>
<feature type="transmembrane region" description="Helical" evidence="7">
    <location>
        <begin position="271"/>
        <end position="293"/>
    </location>
</feature>
<dbReference type="GO" id="GO:0016020">
    <property type="term" value="C:membrane"/>
    <property type="evidence" value="ECO:0007669"/>
    <property type="project" value="UniProtKB-SubCell"/>
</dbReference>
<dbReference type="Pfam" id="PF07690">
    <property type="entry name" value="MFS_1"/>
    <property type="match status" value="1"/>
</dbReference>
<comment type="similarity">
    <text evidence="6">Belongs to the major facilitator superfamily. Allantoate permease family.</text>
</comment>
<accession>A0A9W6YKS7</accession>
<dbReference type="PANTHER" id="PTHR43791:SF15">
    <property type="entry name" value="TRANSPORTER SEO1-RELATED"/>
    <property type="match status" value="1"/>
</dbReference>
<organism evidence="8 9">
    <name type="scientific">Ambrosiozyma monospora</name>
    <name type="common">Yeast</name>
    <name type="synonym">Endomycopsis monosporus</name>
    <dbReference type="NCBI Taxonomy" id="43982"/>
    <lineage>
        <taxon>Eukaryota</taxon>
        <taxon>Fungi</taxon>
        <taxon>Dikarya</taxon>
        <taxon>Ascomycota</taxon>
        <taxon>Saccharomycotina</taxon>
        <taxon>Pichiomycetes</taxon>
        <taxon>Pichiales</taxon>
        <taxon>Pichiaceae</taxon>
        <taxon>Ambrosiozyma</taxon>
    </lineage>
</organism>
<feature type="transmembrane region" description="Helical" evidence="7">
    <location>
        <begin position="471"/>
        <end position="488"/>
    </location>
</feature>
<feature type="transmembrane region" description="Helical" evidence="7">
    <location>
        <begin position="411"/>
        <end position="431"/>
    </location>
</feature>
<sequence length="593" mass="68882">MVKLPFFIPQLRHVPDDFDYSKPYIPEEQGDVPKDDSSYAEDPNYIQLEDGNYIRIKEFRDEASRPWYKFFDEYEYRETPQEAKEYTWWHWFEEGSTAEEKKLVMKLDLLIAFYSFVGYWIKYVDSSNLNNAYVSHMKEDLGFKGNDLINTQTLFNAAATIFTFPSMYVLGRVPLNYYMFGVELLWSVFTLGIYRVENVTQLQVLRWFVGTFEGMYYPCIHYTLANWYKPSEISRRGSIFYIGQFLGVLTSGLIASSTFESLDGVHGLAGWRWMFIVDGSMSAAVAILALFSLPGTPMQCYSLWLTDSEIRLARRRMHKNGSEVTSHVKSFFDKSLWKEMLTSWRVYWLSLVAMLFFNTNSTNSGSFALWLKSLDKWSVPRVNTLTTIPPALGIIYLIITGFGADITRKRFAMTAFPMLMNFVGMVVLAIWDVPYKAKWFGFCFGFWSWCHAPVFYPLVNDIYRRNSSLRPMAWTFIYGMGCQSQVWISKISWPTTESPRFKTGFTQTAVFSVVGILCFVPTYWFYKRDEKREALLNGIYVYNSKVDGVPGLVKQVEEYNASYSDGDVNVESVNASEKKDGDMQYIKKVRCTD</sequence>
<gene>
    <name evidence="8" type="ORF">Amon01_000022500</name>
</gene>
<feature type="transmembrane region" description="Helical" evidence="7">
    <location>
        <begin position="437"/>
        <end position="459"/>
    </location>
</feature>
<dbReference type="Gene3D" id="1.20.1250.20">
    <property type="entry name" value="MFS general substrate transporter like domains"/>
    <property type="match status" value="1"/>
</dbReference>
<keyword evidence="9" id="KW-1185">Reference proteome</keyword>
<dbReference type="FunFam" id="1.20.1250.20:FF:000065">
    <property type="entry name" value="Putative MFS pantothenate transporter"/>
    <property type="match status" value="1"/>
</dbReference>
<dbReference type="Proteomes" id="UP001165063">
    <property type="component" value="Unassembled WGS sequence"/>
</dbReference>
<dbReference type="EMBL" id="BSXU01000065">
    <property type="protein sequence ID" value="GMG19125.1"/>
    <property type="molecule type" value="Genomic_DNA"/>
</dbReference>
<feature type="transmembrane region" description="Helical" evidence="7">
    <location>
        <begin position="508"/>
        <end position="526"/>
    </location>
</feature>
<dbReference type="GO" id="GO:0022857">
    <property type="term" value="F:transmembrane transporter activity"/>
    <property type="evidence" value="ECO:0007669"/>
    <property type="project" value="InterPro"/>
</dbReference>
<evidence type="ECO:0000256" key="7">
    <source>
        <dbReference type="SAM" id="Phobius"/>
    </source>
</evidence>
<keyword evidence="4 7" id="KW-1133">Transmembrane helix</keyword>
<keyword evidence="5 7" id="KW-0472">Membrane</keyword>
<feature type="transmembrane region" description="Helical" evidence="7">
    <location>
        <begin position="346"/>
        <end position="370"/>
    </location>
</feature>
<name>A0A9W6YKS7_AMBMO</name>
<keyword evidence="3 7" id="KW-0812">Transmembrane</keyword>
<evidence type="ECO:0000256" key="1">
    <source>
        <dbReference type="ARBA" id="ARBA00004141"/>
    </source>
</evidence>
<reference evidence="8" key="1">
    <citation type="submission" date="2023-04" db="EMBL/GenBank/DDBJ databases">
        <title>Ambrosiozyma monospora NBRC 1965.</title>
        <authorList>
            <person name="Ichikawa N."/>
            <person name="Sato H."/>
            <person name="Tonouchi N."/>
        </authorList>
    </citation>
    <scope>NUCLEOTIDE SEQUENCE</scope>
    <source>
        <strain evidence="8">NBRC 1965</strain>
    </source>
</reference>
<protein>
    <submittedName>
        <fullName evidence="8">Unnamed protein product</fullName>
    </submittedName>
</protein>
<feature type="transmembrane region" description="Helical" evidence="7">
    <location>
        <begin position="239"/>
        <end position="259"/>
    </location>
</feature>
<feature type="transmembrane region" description="Helical" evidence="7">
    <location>
        <begin position="177"/>
        <end position="195"/>
    </location>
</feature>
<comment type="caution">
    <text evidence="8">The sequence shown here is derived from an EMBL/GenBank/DDBJ whole genome shotgun (WGS) entry which is preliminary data.</text>
</comment>
<keyword evidence="2" id="KW-0813">Transport</keyword>
<evidence type="ECO:0000256" key="5">
    <source>
        <dbReference type="ARBA" id="ARBA00023136"/>
    </source>
</evidence>
<evidence type="ECO:0000256" key="3">
    <source>
        <dbReference type="ARBA" id="ARBA00022692"/>
    </source>
</evidence>
<proteinExistence type="inferred from homology"/>
<comment type="subcellular location">
    <subcellularLocation>
        <location evidence="1">Membrane</location>
        <topology evidence="1">Multi-pass membrane protein</topology>
    </subcellularLocation>
</comment>